<evidence type="ECO:0000313" key="1">
    <source>
        <dbReference type="EMBL" id="KAL2808437.1"/>
    </source>
</evidence>
<dbReference type="InterPro" id="IPR036770">
    <property type="entry name" value="Ankyrin_rpt-contain_sf"/>
</dbReference>
<evidence type="ECO:0000313" key="2">
    <source>
        <dbReference type="Proteomes" id="UP001610334"/>
    </source>
</evidence>
<dbReference type="EMBL" id="JBFXLT010000112">
    <property type="protein sequence ID" value="KAL2808437.1"/>
    <property type="molecule type" value="Genomic_DNA"/>
</dbReference>
<protein>
    <submittedName>
        <fullName evidence="1">Uncharacterized protein</fullName>
    </submittedName>
</protein>
<sequence>MESKSHAEGSVPQRYTGSIWCLEYLLAKWGMAEMLNTPSYRRMIEYLIHLNAEREDATAAETLSRCESGLRGNPELDPLHDRSAQYSSAREATICAWEVLVKEMIIPAYRLDLTRLLAQYIVYKGSHIEPVEHLTRATIQVLLDAGADINAHLIDTDDGSTLLHQLCREVGRVWSDAPKGCGPFCTFQAHVRSFSLITHLLNRGADRSIRTRDGRTAKDMFLDSVDPRRCERLARLGSMLG</sequence>
<organism evidence="1 2">
    <name type="scientific">Aspergillus granulosus</name>
    <dbReference type="NCBI Taxonomy" id="176169"/>
    <lineage>
        <taxon>Eukaryota</taxon>
        <taxon>Fungi</taxon>
        <taxon>Dikarya</taxon>
        <taxon>Ascomycota</taxon>
        <taxon>Pezizomycotina</taxon>
        <taxon>Eurotiomycetes</taxon>
        <taxon>Eurotiomycetidae</taxon>
        <taxon>Eurotiales</taxon>
        <taxon>Aspergillaceae</taxon>
        <taxon>Aspergillus</taxon>
        <taxon>Aspergillus subgen. Nidulantes</taxon>
    </lineage>
</organism>
<keyword evidence="2" id="KW-1185">Reference proteome</keyword>
<dbReference type="Proteomes" id="UP001610334">
    <property type="component" value="Unassembled WGS sequence"/>
</dbReference>
<name>A0ABR4H0M9_9EURO</name>
<dbReference type="Gene3D" id="1.25.40.20">
    <property type="entry name" value="Ankyrin repeat-containing domain"/>
    <property type="match status" value="1"/>
</dbReference>
<reference evidence="1 2" key="1">
    <citation type="submission" date="2024-07" db="EMBL/GenBank/DDBJ databases">
        <title>Section-level genome sequencing and comparative genomics of Aspergillus sections Usti and Cavernicolus.</title>
        <authorList>
            <consortium name="Lawrence Berkeley National Laboratory"/>
            <person name="Nybo J.L."/>
            <person name="Vesth T.C."/>
            <person name="Theobald S."/>
            <person name="Frisvad J.C."/>
            <person name="Larsen T.O."/>
            <person name="Kjaerboelling I."/>
            <person name="Rothschild-Mancinelli K."/>
            <person name="Lyhne E.K."/>
            <person name="Kogle M.E."/>
            <person name="Barry K."/>
            <person name="Clum A."/>
            <person name="Na H."/>
            <person name="Ledsgaard L."/>
            <person name="Lin J."/>
            <person name="Lipzen A."/>
            <person name="Kuo A."/>
            <person name="Riley R."/>
            <person name="Mondo S."/>
            <person name="Labutti K."/>
            <person name="Haridas S."/>
            <person name="Pangalinan J."/>
            <person name="Salamov A.A."/>
            <person name="Simmons B.A."/>
            <person name="Magnuson J.K."/>
            <person name="Chen J."/>
            <person name="Drula E."/>
            <person name="Henrissat B."/>
            <person name="Wiebenga A."/>
            <person name="Lubbers R.J."/>
            <person name="Gomes A.C."/>
            <person name="Makela M.R."/>
            <person name="Stajich J."/>
            <person name="Grigoriev I.V."/>
            <person name="Mortensen U.H."/>
            <person name="De Vries R.P."/>
            <person name="Baker S.E."/>
            <person name="Andersen M.R."/>
        </authorList>
    </citation>
    <scope>NUCLEOTIDE SEQUENCE [LARGE SCALE GENOMIC DNA]</scope>
    <source>
        <strain evidence="1 2">CBS 588.65</strain>
    </source>
</reference>
<accession>A0ABR4H0M9</accession>
<comment type="caution">
    <text evidence="1">The sequence shown here is derived from an EMBL/GenBank/DDBJ whole genome shotgun (WGS) entry which is preliminary data.</text>
</comment>
<dbReference type="SUPFAM" id="SSF48403">
    <property type="entry name" value="Ankyrin repeat"/>
    <property type="match status" value="1"/>
</dbReference>
<gene>
    <name evidence="1" type="ORF">BJX63DRAFT_409248</name>
</gene>
<proteinExistence type="predicted"/>